<evidence type="ECO:0000313" key="3">
    <source>
        <dbReference type="Proteomes" id="UP001355206"/>
    </source>
</evidence>
<reference evidence="2 3" key="1">
    <citation type="journal article" date="2012" name="Genet. Mol. Biol.">
        <title>Analysis of 16S rRNA and mxaF genes revealing insights into Methylobacterium niche-specific plant association.</title>
        <authorList>
            <person name="Dourado M.N."/>
            <person name="Andreote F.D."/>
            <person name="Dini-Andreote F."/>
            <person name="Conti R."/>
            <person name="Araujo J.M."/>
            <person name="Araujo W.L."/>
        </authorList>
    </citation>
    <scope>NUCLEOTIDE SEQUENCE [LARGE SCALE GENOMIC DNA]</scope>
    <source>
        <strain evidence="2 3">TC3-10</strain>
    </source>
</reference>
<name>A0ABU7TL97_9HYPH</name>
<evidence type="ECO:0000256" key="1">
    <source>
        <dbReference type="SAM" id="MobiDB-lite"/>
    </source>
</evidence>
<feature type="region of interest" description="Disordered" evidence="1">
    <location>
        <begin position="44"/>
        <end position="74"/>
    </location>
</feature>
<proteinExistence type="predicted"/>
<comment type="caution">
    <text evidence="2">The sequence shown here is derived from an EMBL/GenBank/DDBJ whole genome shotgun (WGS) entry which is preliminary data.</text>
</comment>
<gene>
    <name evidence="2" type="ORF">MOTC310_08410</name>
</gene>
<accession>A0ABU7TL97</accession>
<evidence type="ECO:0000313" key="2">
    <source>
        <dbReference type="EMBL" id="MEE7490500.1"/>
    </source>
</evidence>
<keyword evidence="3" id="KW-1185">Reference proteome</keyword>
<organism evidence="2 3">
    <name type="scientific">Methylobacterium oryzae</name>
    <dbReference type="NCBI Taxonomy" id="334852"/>
    <lineage>
        <taxon>Bacteria</taxon>
        <taxon>Pseudomonadati</taxon>
        <taxon>Pseudomonadota</taxon>
        <taxon>Alphaproteobacteria</taxon>
        <taxon>Hyphomicrobiales</taxon>
        <taxon>Methylobacteriaceae</taxon>
        <taxon>Methylobacterium</taxon>
    </lineage>
</organism>
<protein>
    <submittedName>
        <fullName evidence="2">Uncharacterized protein</fullName>
    </submittedName>
</protein>
<feature type="compositionally biased region" description="Basic and acidic residues" evidence="1">
    <location>
        <begin position="55"/>
        <end position="64"/>
    </location>
</feature>
<sequence length="74" mass="7737">MAASDMVIELLGSGIPFATAPNLCLIVQPLDRLGPARRRAPALDYRAGRGPAIRAEPDAGDRRRSGAARSGQPA</sequence>
<dbReference type="Proteomes" id="UP001355206">
    <property type="component" value="Unassembled WGS sequence"/>
</dbReference>
<dbReference type="EMBL" id="MLCA01000002">
    <property type="protein sequence ID" value="MEE7490500.1"/>
    <property type="molecule type" value="Genomic_DNA"/>
</dbReference>